<name>A0AAW1PGA5_9CHLO</name>
<sequence>MGAKAPLQPGMTALTGLEALSLAACSQVNDAHIGGLNAMSNLRVRDIRKTAVARTLKSLLLTMNFLHPAKINLVMISGGAKLVGNILQRQWLN</sequence>
<dbReference type="EMBL" id="JALJOQ010000030">
    <property type="protein sequence ID" value="KAK9807440.1"/>
    <property type="molecule type" value="Genomic_DNA"/>
</dbReference>
<reference evidence="1 2" key="1">
    <citation type="journal article" date="2024" name="Nat. Commun.">
        <title>Phylogenomics reveals the evolutionary origins of lichenization in chlorophyte algae.</title>
        <authorList>
            <person name="Puginier C."/>
            <person name="Libourel C."/>
            <person name="Otte J."/>
            <person name="Skaloud P."/>
            <person name="Haon M."/>
            <person name="Grisel S."/>
            <person name="Petersen M."/>
            <person name="Berrin J.G."/>
            <person name="Delaux P.M."/>
            <person name="Dal Grande F."/>
            <person name="Keller J."/>
        </authorList>
    </citation>
    <scope>NUCLEOTIDE SEQUENCE [LARGE SCALE GENOMIC DNA]</scope>
    <source>
        <strain evidence="1 2">SAG 2036</strain>
    </source>
</reference>
<gene>
    <name evidence="1" type="ORF">WJX73_006815</name>
</gene>
<proteinExistence type="predicted"/>
<dbReference type="Proteomes" id="UP001465755">
    <property type="component" value="Unassembled WGS sequence"/>
</dbReference>
<dbReference type="AlphaFoldDB" id="A0AAW1PGA5"/>
<evidence type="ECO:0000313" key="2">
    <source>
        <dbReference type="Proteomes" id="UP001465755"/>
    </source>
</evidence>
<organism evidence="1 2">
    <name type="scientific">Symbiochloris irregularis</name>
    <dbReference type="NCBI Taxonomy" id="706552"/>
    <lineage>
        <taxon>Eukaryota</taxon>
        <taxon>Viridiplantae</taxon>
        <taxon>Chlorophyta</taxon>
        <taxon>core chlorophytes</taxon>
        <taxon>Trebouxiophyceae</taxon>
        <taxon>Trebouxiales</taxon>
        <taxon>Trebouxiaceae</taxon>
        <taxon>Symbiochloris</taxon>
    </lineage>
</organism>
<protein>
    <submittedName>
        <fullName evidence="1">Uncharacterized protein</fullName>
    </submittedName>
</protein>
<keyword evidence="2" id="KW-1185">Reference proteome</keyword>
<evidence type="ECO:0000313" key="1">
    <source>
        <dbReference type="EMBL" id="KAK9807440.1"/>
    </source>
</evidence>
<comment type="caution">
    <text evidence="1">The sequence shown here is derived from an EMBL/GenBank/DDBJ whole genome shotgun (WGS) entry which is preliminary data.</text>
</comment>
<accession>A0AAW1PGA5</accession>